<name>A0ABW6ABK3_9BACT</name>
<accession>A0ABW6ABK3</accession>
<dbReference type="SUPFAM" id="SSF88946">
    <property type="entry name" value="Sigma2 domain of RNA polymerase sigma factors"/>
    <property type="match status" value="1"/>
</dbReference>
<keyword evidence="8" id="KW-1185">Reference proteome</keyword>
<keyword evidence="3" id="KW-0731">Sigma factor</keyword>
<dbReference type="Pfam" id="PF08281">
    <property type="entry name" value="Sigma70_r4_2"/>
    <property type="match status" value="1"/>
</dbReference>
<dbReference type="InterPro" id="IPR013325">
    <property type="entry name" value="RNA_pol_sigma_r2"/>
</dbReference>
<keyword evidence="4" id="KW-0804">Transcription</keyword>
<dbReference type="Proteomes" id="UP001597511">
    <property type="component" value="Unassembled WGS sequence"/>
</dbReference>
<feature type="domain" description="RNA polymerase sigma factor 70 region 4 type 2" evidence="6">
    <location>
        <begin position="125"/>
        <end position="169"/>
    </location>
</feature>
<comment type="caution">
    <text evidence="7">The sequence shown here is derived from an EMBL/GenBank/DDBJ whole genome shotgun (WGS) entry which is preliminary data.</text>
</comment>
<dbReference type="NCBIfam" id="TIGR02937">
    <property type="entry name" value="sigma70-ECF"/>
    <property type="match status" value="1"/>
</dbReference>
<proteinExistence type="inferred from homology"/>
<dbReference type="PANTHER" id="PTHR43133:SF46">
    <property type="entry name" value="RNA POLYMERASE SIGMA-70 FACTOR ECF SUBFAMILY"/>
    <property type="match status" value="1"/>
</dbReference>
<evidence type="ECO:0000259" key="5">
    <source>
        <dbReference type="Pfam" id="PF04542"/>
    </source>
</evidence>
<dbReference type="InterPro" id="IPR013324">
    <property type="entry name" value="RNA_pol_sigma_r3/r4-like"/>
</dbReference>
<dbReference type="Pfam" id="PF04542">
    <property type="entry name" value="Sigma70_r2"/>
    <property type="match status" value="1"/>
</dbReference>
<dbReference type="EMBL" id="JBHUOZ010000003">
    <property type="protein sequence ID" value="MFD2921441.1"/>
    <property type="molecule type" value="Genomic_DNA"/>
</dbReference>
<evidence type="ECO:0000259" key="6">
    <source>
        <dbReference type="Pfam" id="PF08281"/>
    </source>
</evidence>
<reference evidence="8" key="1">
    <citation type="journal article" date="2019" name="Int. J. Syst. Evol. Microbiol.">
        <title>The Global Catalogue of Microorganisms (GCM) 10K type strain sequencing project: providing services to taxonomists for standard genome sequencing and annotation.</title>
        <authorList>
            <consortium name="The Broad Institute Genomics Platform"/>
            <consortium name="The Broad Institute Genome Sequencing Center for Infectious Disease"/>
            <person name="Wu L."/>
            <person name="Ma J."/>
        </authorList>
    </citation>
    <scope>NUCLEOTIDE SEQUENCE [LARGE SCALE GENOMIC DNA]</scope>
    <source>
        <strain evidence="8">KCTC 23299</strain>
    </source>
</reference>
<feature type="domain" description="RNA polymerase sigma-70 region 2" evidence="5">
    <location>
        <begin position="28"/>
        <end position="93"/>
    </location>
</feature>
<dbReference type="Gene3D" id="1.10.1740.10">
    <property type="match status" value="1"/>
</dbReference>
<protein>
    <submittedName>
        <fullName evidence="7">RNA polymerase sigma factor</fullName>
    </submittedName>
</protein>
<evidence type="ECO:0000256" key="4">
    <source>
        <dbReference type="ARBA" id="ARBA00023163"/>
    </source>
</evidence>
<dbReference type="Gene3D" id="1.10.10.10">
    <property type="entry name" value="Winged helix-like DNA-binding domain superfamily/Winged helix DNA-binding domain"/>
    <property type="match status" value="1"/>
</dbReference>
<dbReference type="InterPro" id="IPR007627">
    <property type="entry name" value="RNA_pol_sigma70_r2"/>
</dbReference>
<dbReference type="InterPro" id="IPR036388">
    <property type="entry name" value="WH-like_DNA-bd_sf"/>
</dbReference>
<evidence type="ECO:0000313" key="7">
    <source>
        <dbReference type="EMBL" id="MFD2921441.1"/>
    </source>
</evidence>
<organism evidence="7 8">
    <name type="scientific">Terrimonas rubra</name>
    <dbReference type="NCBI Taxonomy" id="1035890"/>
    <lineage>
        <taxon>Bacteria</taxon>
        <taxon>Pseudomonadati</taxon>
        <taxon>Bacteroidota</taxon>
        <taxon>Chitinophagia</taxon>
        <taxon>Chitinophagales</taxon>
        <taxon>Chitinophagaceae</taxon>
        <taxon>Terrimonas</taxon>
    </lineage>
</organism>
<comment type="similarity">
    <text evidence="1">Belongs to the sigma-70 factor family. ECF subfamily.</text>
</comment>
<dbReference type="InterPro" id="IPR039425">
    <property type="entry name" value="RNA_pol_sigma-70-like"/>
</dbReference>
<gene>
    <name evidence="7" type="ORF">ACFS6H_17065</name>
</gene>
<keyword evidence="2" id="KW-0805">Transcription regulation</keyword>
<evidence type="ECO:0000256" key="1">
    <source>
        <dbReference type="ARBA" id="ARBA00010641"/>
    </source>
</evidence>
<dbReference type="RefSeq" id="WP_386101746.1">
    <property type="nucleotide sequence ID" value="NZ_JBHUOZ010000003.1"/>
</dbReference>
<dbReference type="PANTHER" id="PTHR43133">
    <property type="entry name" value="RNA POLYMERASE ECF-TYPE SIGMA FACTO"/>
    <property type="match status" value="1"/>
</dbReference>
<evidence type="ECO:0000313" key="8">
    <source>
        <dbReference type="Proteomes" id="UP001597511"/>
    </source>
</evidence>
<evidence type="ECO:0000256" key="3">
    <source>
        <dbReference type="ARBA" id="ARBA00023082"/>
    </source>
</evidence>
<evidence type="ECO:0000256" key="2">
    <source>
        <dbReference type="ARBA" id="ARBA00023015"/>
    </source>
</evidence>
<sequence>MITYTHCDDQGLLVGLEKGDEGAFTAIYKRYWKPMYFLACKRIQQEEEAREIIQEVFYTLWSKRAILKIDNLQGYLASMVRYAVYRALSKEKRKKEYLLKERSKETNTIPIDIDNKQLLDLLNNYTEKLPEKYRIVFLHHKLLDEPIESVAHKMGISPRTAEGYVARVMSLIRTYYQKVSVLIIVLSEVFLKK</sequence>
<dbReference type="SUPFAM" id="SSF88659">
    <property type="entry name" value="Sigma3 and sigma4 domains of RNA polymerase sigma factors"/>
    <property type="match status" value="1"/>
</dbReference>
<dbReference type="InterPro" id="IPR013249">
    <property type="entry name" value="RNA_pol_sigma70_r4_t2"/>
</dbReference>
<dbReference type="InterPro" id="IPR014284">
    <property type="entry name" value="RNA_pol_sigma-70_dom"/>
</dbReference>